<name>A0A5B7IDH1_PORTR</name>
<keyword evidence="3" id="KW-1185">Reference proteome</keyword>
<sequence>MVVVTPRVGQSVRAARQPATMQGLPRTLARGTQVVLLGSSTSKKQDPGTLIQVTMATELQGAYIEAMEQLSSIGQRPSQPTPSCSSPAKGGKEEGDRRMI</sequence>
<feature type="compositionally biased region" description="Polar residues" evidence="1">
    <location>
        <begin position="70"/>
        <end position="86"/>
    </location>
</feature>
<accession>A0A5B7IDH1</accession>
<feature type="compositionally biased region" description="Basic and acidic residues" evidence="1">
    <location>
        <begin position="90"/>
        <end position="100"/>
    </location>
</feature>
<comment type="caution">
    <text evidence="2">The sequence shown here is derived from an EMBL/GenBank/DDBJ whole genome shotgun (WGS) entry which is preliminary data.</text>
</comment>
<evidence type="ECO:0000313" key="2">
    <source>
        <dbReference type="EMBL" id="MPC80275.1"/>
    </source>
</evidence>
<reference evidence="2 3" key="1">
    <citation type="submission" date="2019-05" db="EMBL/GenBank/DDBJ databases">
        <title>Another draft genome of Portunus trituberculatus and its Hox gene families provides insights of decapod evolution.</title>
        <authorList>
            <person name="Jeong J.-H."/>
            <person name="Song I."/>
            <person name="Kim S."/>
            <person name="Choi T."/>
            <person name="Kim D."/>
            <person name="Ryu S."/>
            <person name="Kim W."/>
        </authorList>
    </citation>
    <scope>NUCLEOTIDE SEQUENCE [LARGE SCALE GENOMIC DNA]</scope>
    <source>
        <tissue evidence="2">Muscle</tissue>
    </source>
</reference>
<feature type="region of interest" description="Disordered" evidence="1">
    <location>
        <begin position="70"/>
        <end position="100"/>
    </location>
</feature>
<dbReference type="EMBL" id="VSRR010053558">
    <property type="protein sequence ID" value="MPC80275.1"/>
    <property type="molecule type" value="Genomic_DNA"/>
</dbReference>
<gene>
    <name evidence="2" type="ORF">E2C01_074849</name>
</gene>
<evidence type="ECO:0000256" key="1">
    <source>
        <dbReference type="SAM" id="MobiDB-lite"/>
    </source>
</evidence>
<evidence type="ECO:0000313" key="3">
    <source>
        <dbReference type="Proteomes" id="UP000324222"/>
    </source>
</evidence>
<organism evidence="2 3">
    <name type="scientific">Portunus trituberculatus</name>
    <name type="common">Swimming crab</name>
    <name type="synonym">Neptunus trituberculatus</name>
    <dbReference type="NCBI Taxonomy" id="210409"/>
    <lineage>
        <taxon>Eukaryota</taxon>
        <taxon>Metazoa</taxon>
        <taxon>Ecdysozoa</taxon>
        <taxon>Arthropoda</taxon>
        <taxon>Crustacea</taxon>
        <taxon>Multicrustacea</taxon>
        <taxon>Malacostraca</taxon>
        <taxon>Eumalacostraca</taxon>
        <taxon>Eucarida</taxon>
        <taxon>Decapoda</taxon>
        <taxon>Pleocyemata</taxon>
        <taxon>Brachyura</taxon>
        <taxon>Eubrachyura</taxon>
        <taxon>Portunoidea</taxon>
        <taxon>Portunidae</taxon>
        <taxon>Portuninae</taxon>
        <taxon>Portunus</taxon>
    </lineage>
</organism>
<dbReference type="AlphaFoldDB" id="A0A5B7IDH1"/>
<protein>
    <submittedName>
        <fullName evidence="2">Uncharacterized protein</fullName>
    </submittedName>
</protein>
<proteinExistence type="predicted"/>
<dbReference type="Proteomes" id="UP000324222">
    <property type="component" value="Unassembled WGS sequence"/>
</dbReference>